<evidence type="ECO:0000256" key="1">
    <source>
        <dbReference type="ARBA" id="ARBA00010923"/>
    </source>
</evidence>
<evidence type="ECO:0000313" key="7">
    <source>
        <dbReference type="Proteomes" id="UP000252733"/>
    </source>
</evidence>
<dbReference type="Gene3D" id="3.90.220.20">
    <property type="entry name" value="DNA methylase specificity domains"/>
    <property type="match status" value="2"/>
</dbReference>
<evidence type="ECO:0000313" key="6">
    <source>
        <dbReference type="EMBL" id="RCW33864.1"/>
    </source>
</evidence>
<comment type="similarity">
    <text evidence="1">Belongs to the type-I restriction system S methylase family.</text>
</comment>
<dbReference type="GO" id="GO:0003677">
    <property type="term" value="F:DNA binding"/>
    <property type="evidence" value="ECO:0007669"/>
    <property type="project" value="UniProtKB-KW"/>
</dbReference>
<evidence type="ECO:0000256" key="3">
    <source>
        <dbReference type="ARBA" id="ARBA00023125"/>
    </source>
</evidence>
<dbReference type="PANTHER" id="PTHR30408">
    <property type="entry name" value="TYPE-1 RESTRICTION ENZYME ECOKI SPECIFICITY PROTEIN"/>
    <property type="match status" value="1"/>
</dbReference>
<dbReference type="Gene3D" id="1.10.287.1120">
    <property type="entry name" value="Bipartite methylase S protein"/>
    <property type="match status" value="1"/>
</dbReference>
<dbReference type="InterPro" id="IPR052021">
    <property type="entry name" value="Type-I_RS_S_subunit"/>
</dbReference>
<evidence type="ECO:0000256" key="2">
    <source>
        <dbReference type="ARBA" id="ARBA00022747"/>
    </source>
</evidence>
<keyword evidence="4" id="KW-0175">Coiled coil</keyword>
<accession>A0A368V2E0</accession>
<dbReference type="SUPFAM" id="SSF116734">
    <property type="entry name" value="DNA methylase specificity domain"/>
    <property type="match status" value="2"/>
</dbReference>
<dbReference type="CDD" id="cd17288">
    <property type="entry name" value="RMtype1_S_LlaAI06ORF1089P_TRD1-CR1_like"/>
    <property type="match status" value="2"/>
</dbReference>
<dbReference type="GO" id="GO:0009307">
    <property type="term" value="P:DNA restriction-modification system"/>
    <property type="evidence" value="ECO:0007669"/>
    <property type="project" value="UniProtKB-KW"/>
</dbReference>
<gene>
    <name evidence="6" type="ORF">DFO77_11226</name>
</gene>
<protein>
    <submittedName>
        <fullName evidence="6">Type I restriction enzyme S subunit</fullName>
    </submittedName>
</protein>
<evidence type="ECO:0000259" key="5">
    <source>
        <dbReference type="Pfam" id="PF01420"/>
    </source>
</evidence>
<feature type="coiled-coil region" evidence="4">
    <location>
        <begin position="324"/>
        <end position="358"/>
    </location>
</feature>
<feature type="domain" description="Type I restriction modification DNA specificity" evidence="5">
    <location>
        <begin position="25"/>
        <end position="176"/>
    </location>
</feature>
<dbReference type="InterPro" id="IPR044946">
    <property type="entry name" value="Restrct_endonuc_typeI_TRD_sf"/>
</dbReference>
<dbReference type="InterPro" id="IPR000055">
    <property type="entry name" value="Restrct_endonuc_typeI_TRD"/>
</dbReference>
<sequence length="372" mass="42248">MVQTMENNKTNIPEGFQKTEVGMIPEDWEVKPIGATLQIRHGKSQKLVASAFGNYPILATGGNIGFAKEYLYNKPSVLIGRKGTINKPLYMDTPFWTVDTLFYSEVNKEYSAKYLFYNFCSINWYAYNEASGVPSLNAKTIENLLIPLPPTLAEQTAIANALSDMDALIDAQEKLIHKKRLIQQGAMQELLRPKEGWVEKTLGEVLKVQHGKSQKDVIDANGKYPILATGGIIGKANNFLYDKPSVLIGRKGTIDEPRYMERPFWSVDTLFYTSIKEGYCAKFIFYMFNLIDWYSYNEASGVPSLNAKTIELIEKYFPTTLKEQQQIAQTLSAMDTEIEQLETQLSKYKQMKTGMMQELLTGKKRLNLDLKD</sequence>
<dbReference type="Proteomes" id="UP000252733">
    <property type="component" value="Unassembled WGS sequence"/>
</dbReference>
<organism evidence="6 7">
    <name type="scientific">Marinilabilia salmonicolor</name>
    <dbReference type="NCBI Taxonomy" id="989"/>
    <lineage>
        <taxon>Bacteria</taxon>
        <taxon>Pseudomonadati</taxon>
        <taxon>Bacteroidota</taxon>
        <taxon>Bacteroidia</taxon>
        <taxon>Marinilabiliales</taxon>
        <taxon>Marinilabiliaceae</taxon>
        <taxon>Marinilabilia</taxon>
    </lineage>
</organism>
<dbReference type="Pfam" id="PF01420">
    <property type="entry name" value="Methylase_S"/>
    <property type="match status" value="2"/>
</dbReference>
<dbReference type="AlphaFoldDB" id="A0A368V2E0"/>
<feature type="domain" description="Type I restriction modification DNA specificity" evidence="5">
    <location>
        <begin position="195"/>
        <end position="340"/>
    </location>
</feature>
<name>A0A368V2E0_9BACT</name>
<keyword evidence="2" id="KW-0680">Restriction system</keyword>
<comment type="caution">
    <text evidence="6">The sequence shown here is derived from an EMBL/GenBank/DDBJ whole genome shotgun (WGS) entry which is preliminary data.</text>
</comment>
<reference evidence="6 7" key="1">
    <citation type="submission" date="2018-07" db="EMBL/GenBank/DDBJ databases">
        <title>Freshwater and sediment microbial communities from various areas in North America, analyzing microbe dynamics in response to fracking.</title>
        <authorList>
            <person name="Lamendella R."/>
        </authorList>
    </citation>
    <scope>NUCLEOTIDE SEQUENCE [LARGE SCALE GENOMIC DNA]</scope>
    <source>
        <strain evidence="6 7">160A</strain>
    </source>
</reference>
<dbReference type="EMBL" id="QPIZ01000012">
    <property type="protein sequence ID" value="RCW33864.1"/>
    <property type="molecule type" value="Genomic_DNA"/>
</dbReference>
<evidence type="ECO:0000256" key="4">
    <source>
        <dbReference type="SAM" id="Coils"/>
    </source>
</evidence>
<proteinExistence type="inferred from homology"/>
<dbReference type="PANTHER" id="PTHR30408:SF12">
    <property type="entry name" value="TYPE I RESTRICTION ENZYME MJAVIII SPECIFICITY SUBUNIT"/>
    <property type="match status" value="1"/>
</dbReference>
<keyword evidence="3" id="KW-0238">DNA-binding</keyword>
<keyword evidence="7" id="KW-1185">Reference proteome</keyword>